<dbReference type="PANTHER" id="PTHR10000:SF53">
    <property type="entry name" value="5-AMINO-6-(5-PHOSPHO-D-RIBITYLAMINO)URACIL PHOSPHATASE YBJI-RELATED"/>
    <property type="match status" value="1"/>
</dbReference>
<dbReference type="Gene3D" id="3.30.1240.10">
    <property type="match status" value="1"/>
</dbReference>
<proteinExistence type="predicted"/>
<dbReference type="NCBIfam" id="TIGR01484">
    <property type="entry name" value="HAD-SF-IIB"/>
    <property type="match status" value="1"/>
</dbReference>
<dbReference type="CDD" id="cd07518">
    <property type="entry name" value="HAD_YbiV-Like"/>
    <property type="match status" value="1"/>
</dbReference>
<dbReference type="RefSeq" id="WP_003083158.1">
    <property type="nucleotide sequence ID" value="NZ_AEUU02000001.1"/>
</dbReference>
<sequence length="269" mass="30023">MLVDIKVFATDMDGTFLNSQHDYDRQRFAHLFEKIDAQQKHFVAISGNQYYQIREFFPGYADKMTIVGENGAYIVDKGQLLKTFPLNNDIVSVLIDYLYANKLAHRALACGEKSAYILDSASAADKEMFSLYYTELVIIESFKALPADNILKFSFNSSISETQAIVESLNIRLDGRVLAVETGNGNVDVIGKDINKGSALRFLLDYWKLSPKNLVAFGDSQNDLEMLTMTDNSYAMMNAAEKVKEAASFITSSNDDCGVMAVMEKLMGI</sequence>
<dbReference type="SFLD" id="SFLDG01144">
    <property type="entry name" value="C2.B.4:_PGP_Like"/>
    <property type="match status" value="1"/>
</dbReference>
<protein>
    <submittedName>
        <fullName evidence="1">Cof-like hydrolase</fullName>
    </submittedName>
</protein>
<dbReference type="SUPFAM" id="SSF56784">
    <property type="entry name" value="HAD-like"/>
    <property type="match status" value="1"/>
</dbReference>
<dbReference type="Pfam" id="PF08282">
    <property type="entry name" value="Hydrolase_3"/>
    <property type="match status" value="1"/>
</dbReference>
<evidence type="ECO:0000313" key="1">
    <source>
        <dbReference type="EMBL" id="EGJ26712.1"/>
    </source>
</evidence>
<dbReference type="EMBL" id="AEUU02000001">
    <property type="protein sequence ID" value="EGJ26712.1"/>
    <property type="molecule type" value="Genomic_DNA"/>
</dbReference>
<dbReference type="NCBIfam" id="TIGR00099">
    <property type="entry name" value="Cof-subfamily"/>
    <property type="match status" value="1"/>
</dbReference>
<keyword evidence="2" id="KW-1185">Reference proteome</keyword>
<gene>
    <name evidence="1" type="ORF">STRPO_0195</name>
</gene>
<dbReference type="InterPro" id="IPR036412">
    <property type="entry name" value="HAD-like_sf"/>
</dbReference>
<dbReference type="PANTHER" id="PTHR10000">
    <property type="entry name" value="PHOSPHOSERINE PHOSPHATASE"/>
    <property type="match status" value="1"/>
</dbReference>
<accession>A0ABN0CU33</accession>
<evidence type="ECO:0000313" key="2">
    <source>
        <dbReference type="Proteomes" id="UP000005356"/>
    </source>
</evidence>
<organism evidence="1 2">
    <name type="scientific">Streptococcus porcinus str. Jelinkova 176</name>
    <dbReference type="NCBI Taxonomy" id="873448"/>
    <lineage>
        <taxon>Bacteria</taxon>
        <taxon>Bacillati</taxon>
        <taxon>Bacillota</taxon>
        <taxon>Bacilli</taxon>
        <taxon>Lactobacillales</taxon>
        <taxon>Streptococcaceae</taxon>
        <taxon>Streptococcus</taxon>
    </lineage>
</organism>
<dbReference type="Proteomes" id="UP000005356">
    <property type="component" value="Unassembled WGS sequence"/>
</dbReference>
<dbReference type="SFLD" id="SFLDS00003">
    <property type="entry name" value="Haloacid_Dehalogenase"/>
    <property type="match status" value="1"/>
</dbReference>
<comment type="caution">
    <text evidence="1">The sequence shown here is derived from an EMBL/GenBank/DDBJ whole genome shotgun (WGS) entry which is preliminary data.</text>
</comment>
<reference evidence="1 2" key="1">
    <citation type="journal article" date="2014" name="Int. J. Syst. Evol. Microbiol.">
        <title>Phylogenomics and the dynamic genome evolution of the genus Streptococcus.</title>
        <authorList>
            <consortium name="The Broad Institute Genome Sequencing Platform"/>
            <person name="Richards V.P."/>
            <person name="Palmer S.R."/>
            <person name="Pavinski Bitar P.D."/>
            <person name="Qin X."/>
            <person name="Weinstock G.M."/>
            <person name="Highlander S.K."/>
            <person name="Town C.D."/>
            <person name="Burne R.A."/>
            <person name="Stanhope M.J."/>
        </authorList>
    </citation>
    <scope>NUCLEOTIDE SEQUENCE [LARGE SCALE GENOMIC DNA]</scope>
    <source>
        <strain evidence="1 2">Jelinkova 176</strain>
    </source>
</reference>
<dbReference type="InterPro" id="IPR006379">
    <property type="entry name" value="HAD-SF_hydro_IIB"/>
</dbReference>
<dbReference type="SFLD" id="SFLDG01140">
    <property type="entry name" value="C2.B:_Phosphomannomutase_and_P"/>
    <property type="match status" value="1"/>
</dbReference>
<dbReference type="InterPro" id="IPR023214">
    <property type="entry name" value="HAD_sf"/>
</dbReference>
<name>A0ABN0CU33_STRPO</name>
<dbReference type="Gene3D" id="3.40.50.1000">
    <property type="entry name" value="HAD superfamily/HAD-like"/>
    <property type="match status" value="1"/>
</dbReference>
<dbReference type="InterPro" id="IPR000150">
    <property type="entry name" value="Cof"/>
</dbReference>